<gene>
    <name evidence="2" type="ORF">F889_01574</name>
</gene>
<dbReference type="Proteomes" id="UP000013009">
    <property type="component" value="Unassembled WGS sequence"/>
</dbReference>
<sequence length="375" mass="41922">MSILNIAAAKFAWANNEALLINNKGWEAFNASEWTLDVFEKFEFQLKPASIQIGGQLVEIPQPLRSLDDLELNEIVYVPNLTDLNAPISFFNTPGNEYRLKQYLKQNLLHRVEAMAAEHAHALVKLVGVDIDPSEDEQKTQSNPAGLAEEEIQTPPLTIQIKSARRTTNKKAKDLQGHFNVIMESLKNCTNDFEVGTVCYKIESYGFTAKDLKELQQARDAKLNEIAQIKREAETTDFALKESIETTDNIVSIKSAAKKTTDTYPDKLAELIGCVRKAKTEVEAKAITRYTSGWTAEQIKPLETAIDERLAKLQQESAELTPEQPSIIVRILNAADLTELDSLEIDVAALDPFIQGEMNKYVEQRRSELTAAAQG</sequence>
<dbReference type="PATRIC" id="fig|1217695.3.peg.1530"/>
<organism evidence="2 3">
    <name type="scientific">Acinetobacter colistiniresistens</name>
    <dbReference type="NCBI Taxonomy" id="280145"/>
    <lineage>
        <taxon>Bacteria</taxon>
        <taxon>Pseudomonadati</taxon>
        <taxon>Pseudomonadota</taxon>
        <taxon>Gammaproteobacteria</taxon>
        <taxon>Moraxellales</taxon>
        <taxon>Moraxellaceae</taxon>
        <taxon>Acinetobacter</taxon>
    </lineage>
</organism>
<reference evidence="2 3" key="1">
    <citation type="submission" date="2013-02" db="EMBL/GenBank/DDBJ databases">
        <title>The Genome Sequence of Acinetobacter sp. NIPH 1859.</title>
        <authorList>
            <consortium name="The Broad Institute Genome Sequencing Platform"/>
            <consortium name="The Broad Institute Genome Sequencing Center for Infectious Disease"/>
            <person name="Cerqueira G."/>
            <person name="Feldgarden M."/>
            <person name="Courvalin P."/>
            <person name="Perichon B."/>
            <person name="Grillot-Courvalin C."/>
            <person name="Clermont D."/>
            <person name="Rocha E."/>
            <person name="Yoon E.-J."/>
            <person name="Nemec A."/>
            <person name="Walker B."/>
            <person name="Young S.K."/>
            <person name="Zeng Q."/>
            <person name="Gargeya S."/>
            <person name="Fitzgerald M."/>
            <person name="Haas B."/>
            <person name="Abouelleil A."/>
            <person name="Alvarado L."/>
            <person name="Arachchi H.M."/>
            <person name="Berlin A.M."/>
            <person name="Chapman S.B."/>
            <person name="Dewar J."/>
            <person name="Goldberg J."/>
            <person name="Griggs A."/>
            <person name="Gujja S."/>
            <person name="Hansen M."/>
            <person name="Howarth C."/>
            <person name="Imamovic A."/>
            <person name="Larimer J."/>
            <person name="McCowan C."/>
            <person name="Murphy C."/>
            <person name="Neiman D."/>
            <person name="Pearson M."/>
            <person name="Priest M."/>
            <person name="Roberts A."/>
            <person name="Saif S."/>
            <person name="Shea T."/>
            <person name="Sisk P."/>
            <person name="Sykes S."/>
            <person name="Wortman J."/>
            <person name="Nusbaum C."/>
            <person name="Birren B."/>
        </authorList>
    </citation>
    <scope>NUCLEOTIDE SEQUENCE [LARGE SCALE GENOMIC DNA]</scope>
    <source>
        <strain evidence="2 3">NIPH 1859</strain>
    </source>
</reference>
<evidence type="ECO:0000256" key="1">
    <source>
        <dbReference type="SAM" id="MobiDB-lite"/>
    </source>
</evidence>
<evidence type="ECO:0000313" key="3">
    <source>
        <dbReference type="Proteomes" id="UP000013009"/>
    </source>
</evidence>
<accession>N9PN05</accession>
<name>N9PN05_9GAMM</name>
<keyword evidence="3" id="KW-1185">Reference proteome</keyword>
<proteinExistence type="predicted"/>
<protein>
    <submittedName>
        <fullName evidence="2">Uncharacterized protein</fullName>
    </submittedName>
</protein>
<dbReference type="RefSeq" id="WP_005272368.1">
    <property type="nucleotide sequence ID" value="NZ_KB850194.1"/>
</dbReference>
<evidence type="ECO:0000313" key="2">
    <source>
        <dbReference type="EMBL" id="ENX34934.1"/>
    </source>
</evidence>
<dbReference type="OrthoDB" id="6684503at2"/>
<dbReference type="AlphaFoldDB" id="N9PN05"/>
<dbReference type="HOGENOM" id="CLU_045934_0_0_6"/>
<dbReference type="EMBL" id="APRZ01000014">
    <property type="protein sequence ID" value="ENX34934.1"/>
    <property type="molecule type" value="Genomic_DNA"/>
</dbReference>
<comment type="caution">
    <text evidence="2">The sequence shown here is derived from an EMBL/GenBank/DDBJ whole genome shotgun (WGS) entry which is preliminary data.</text>
</comment>
<feature type="region of interest" description="Disordered" evidence="1">
    <location>
        <begin position="134"/>
        <end position="153"/>
    </location>
</feature>